<organism evidence="1 2">
    <name type="scientific">Capsicum baccatum</name>
    <name type="common">Peruvian pepper</name>
    <dbReference type="NCBI Taxonomy" id="33114"/>
    <lineage>
        <taxon>Eukaryota</taxon>
        <taxon>Viridiplantae</taxon>
        <taxon>Streptophyta</taxon>
        <taxon>Embryophyta</taxon>
        <taxon>Tracheophyta</taxon>
        <taxon>Spermatophyta</taxon>
        <taxon>Magnoliopsida</taxon>
        <taxon>eudicotyledons</taxon>
        <taxon>Gunneridae</taxon>
        <taxon>Pentapetalae</taxon>
        <taxon>asterids</taxon>
        <taxon>lamiids</taxon>
        <taxon>Solanales</taxon>
        <taxon>Solanaceae</taxon>
        <taxon>Solanoideae</taxon>
        <taxon>Capsiceae</taxon>
        <taxon>Capsicum</taxon>
    </lineage>
</organism>
<gene>
    <name evidence="1" type="ORF">CQW23_19371</name>
</gene>
<reference evidence="1 2" key="1">
    <citation type="journal article" date="2017" name="Genome Biol.">
        <title>New reference genome sequences of hot pepper reveal the massive evolution of plant disease-resistance genes by retroduplication.</title>
        <authorList>
            <person name="Kim S."/>
            <person name="Park J."/>
            <person name="Yeom S.I."/>
            <person name="Kim Y.M."/>
            <person name="Seo E."/>
            <person name="Kim K.T."/>
            <person name="Kim M.S."/>
            <person name="Lee J.M."/>
            <person name="Cheong K."/>
            <person name="Shin H.S."/>
            <person name="Kim S.B."/>
            <person name="Han K."/>
            <person name="Lee J."/>
            <person name="Park M."/>
            <person name="Lee H.A."/>
            <person name="Lee H.Y."/>
            <person name="Lee Y."/>
            <person name="Oh S."/>
            <person name="Lee J.H."/>
            <person name="Choi E."/>
            <person name="Choi E."/>
            <person name="Lee S.E."/>
            <person name="Jeon J."/>
            <person name="Kim H."/>
            <person name="Choi G."/>
            <person name="Song H."/>
            <person name="Lee J."/>
            <person name="Lee S.C."/>
            <person name="Kwon J.K."/>
            <person name="Lee H.Y."/>
            <person name="Koo N."/>
            <person name="Hong Y."/>
            <person name="Kim R.W."/>
            <person name="Kang W.H."/>
            <person name="Huh J.H."/>
            <person name="Kang B.C."/>
            <person name="Yang T.J."/>
            <person name="Lee Y.H."/>
            <person name="Bennetzen J.L."/>
            <person name="Choi D."/>
        </authorList>
    </citation>
    <scope>NUCLEOTIDE SEQUENCE [LARGE SCALE GENOMIC DNA]</scope>
    <source>
        <strain evidence="2">cv. PBC81</strain>
    </source>
</reference>
<dbReference type="AlphaFoldDB" id="A0A2G2W5L7"/>
<reference evidence="2" key="2">
    <citation type="journal article" date="2017" name="J. Anim. Genet.">
        <title>Multiple reference genome sequences of hot pepper reveal the massive evolution of plant disease resistance genes by retroduplication.</title>
        <authorList>
            <person name="Kim S."/>
            <person name="Park J."/>
            <person name="Yeom S.-I."/>
            <person name="Kim Y.-M."/>
            <person name="Seo E."/>
            <person name="Kim K.-T."/>
            <person name="Kim M.-S."/>
            <person name="Lee J.M."/>
            <person name="Cheong K."/>
            <person name="Shin H.-S."/>
            <person name="Kim S.-B."/>
            <person name="Han K."/>
            <person name="Lee J."/>
            <person name="Park M."/>
            <person name="Lee H.-A."/>
            <person name="Lee H.-Y."/>
            <person name="Lee Y."/>
            <person name="Oh S."/>
            <person name="Lee J.H."/>
            <person name="Choi E."/>
            <person name="Choi E."/>
            <person name="Lee S.E."/>
            <person name="Jeon J."/>
            <person name="Kim H."/>
            <person name="Choi G."/>
            <person name="Song H."/>
            <person name="Lee J."/>
            <person name="Lee S.-C."/>
            <person name="Kwon J.-K."/>
            <person name="Lee H.-Y."/>
            <person name="Koo N."/>
            <person name="Hong Y."/>
            <person name="Kim R.W."/>
            <person name="Kang W.-H."/>
            <person name="Huh J.H."/>
            <person name="Kang B.-C."/>
            <person name="Yang T.-J."/>
            <person name="Lee Y.-H."/>
            <person name="Bennetzen J.L."/>
            <person name="Choi D."/>
        </authorList>
    </citation>
    <scope>NUCLEOTIDE SEQUENCE [LARGE SCALE GENOMIC DNA]</scope>
    <source>
        <strain evidence="2">cv. PBC81</strain>
    </source>
</reference>
<dbReference type="Proteomes" id="UP000224567">
    <property type="component" value="Unassembled WGS sequence"/>
</dbReference>
<name>A0A2G2W5L7_CAPBA</name>
<evidence type="ECO:0000313" key="2">
    <source>
        <dbReference type="Proteomes" id="UP000224567"/>
    </source>
</evidence>
<sequence length="127" mass="14372">MKGILQLYTTSSSEVASVLLELMLRMIDSSNLPGNVLTIHETIEMNTAYNHWKPKKGKKRQLDALKLSLCAMSGKESHHKPYLAFLLETSESFLLSREEGPFLREAQKLELLKLRVVEGNPQMVGED</sequence>
<dbReference type="OrthoDB" id="10263222at2759"/>
<keyword evidence="2" id="KW-1185">Reference proteome</keyword>
<dbReference type="STRING" id="33114.A0A2G2W5L7"/>
<protein>
    <submittedName>
        <fullName evidence="1">Uncharacterized protein</fullName>
    </submittedName>
</protein>
<proteinExistence type="predicted"/>
<dbReference type="EMBL" id="MLFT02000008">
    <property type="protein sequence ID" value="PHT40517.1"/>
    <property type="molecule type" value="Genomic_DNA"/>
</dbReference>
<accession>A0A2G2W5L7</accession>
<evidence type="ECO:0000313" key="1">
    <source>
        <dbReference type="EMBL" id="PHT40517.1"/>
    </source>
</evidence>
<comment type="caution">
    <text evidence="1">The sequence shown here is derived from an EMBL/GenBank/DDBJ whole genome shotgun (WGS) entry which is preliminary data.</text>
</comment>